<keyword evidence="1" id="KW-0175">Coiled coil</keyword>
<feature type="compositionally biased region" description="Polar residues" evidence="2">
    <location>
        <begin position="181"/>
        <end position="190"/>
    </location>
</feature>
<feature type="compositionally biased region" description="Polar residues" evidence="2">
    <location>
        <begin position="27"/>
        <end position="41"/>
    </location>
</feature>
<protein>
    <recommendedName>
        <fullName evidence="5">DUF4806 domain-containing protein</fullName>
    </recommendedName>
</protein>
<dbReference type="RefSeq" id="XP_031778290.1">
    <property type="nucleotide sequence ID" value="XM_031922430.2"/>
</dbReference>
<dbReference type="AlphaFoldDB" id="A0A7M7PXS2"/>
<feature type="region of interest" description="Disordered" evidence="2">
    <location>
        <begin position="477"/>
        <end position="559"/>
    </location>
</feature>
<dbReference type="KEGG" id="nvi:116416065"/>
<feature type="compositionally biased region" description="Low complexity" evidence="2">
    <location>
        <begin position="477"/>
        <end position="493"/>
    </location>
</feature>
<sequence>MNKKQQKNLGASPVDEANANLLGRMNVMNQEQLNNQPKLTWQQQQQQQRQQQQQQKQEEQQRNNKKEGKVVQHNQKHQGTGSMHNRPTQGGNSQQGQKTQGGNSQQGQKTQGGNSQKGQKLQGGNSQHWQKSQGTVSMQCQRQNQGEKPPQHLNKPGRKTQTEGQKNYGNTQEDKAELQHSFRSQTALTSQHQQQQQQQQQYNDHRYRTPQNTGTAAVEMSIKELSKTTQSMNKRIVRLEASISAVKSSQEELKNDVRSINKKVVDVQTLATSIHKMLTDIRKHQSSKATTKPVFLPFKSCADLLAFDNTTDEQFDDCVSYLEYIKGVTASDSAAKFFKACFVVNEDIFRNLTWTGSKTNQDLMALKDTRFSTACLNAMPYNKDTLTKPTEDDFVKAMTKALKSAKESFRRTGILLRRPIQNQNHQDSPPPKRLRRHNEPAIVDNAPRFDGENEEKFSDNDFHETIYWNNNNNLDNQMFDDLNEENGGNLNLDPKTQDDDFEENDTEDPNLEQNENEEDAEGDEEDAEEYQEDAEEYQEDAEGVKEDAQEDEEEENIFS</sequence>
<feature type="compositionally biased region" description="Polar residues" evidence="2">
    <location>
        <begin position="162"/>
        <end position="171"/>
    </location>
</feature>
<proteinExistence type="predicted"/>
<accession>A0A7M7PXS2</accession>
<evidence type="ECO:0000313" key="4">
    <source>
        <dbReference type="Proteomes" id="UP000002358"/>
    </source>
</evidence>
<dbReference type="EnsemblMetazoa" id="XM_031922430">
    <property type="protein sequence ID" value="XP_031778290"/>
    <property type="gene ID" value="LOC116416065"/>
</dbReference>
<evidence type="ECO:0008006" key="5">
    <source>
        <dbReference type="Google" id="ProtNLM"/>
    </source>
</evidence>
<dbReference type="InParanoid" id="A0A7M7PXS2"/>
<feature type="compositionally biased region" description="Acidic residues" evidence="2">
    <location>
        <begin position="548"/>
        <end position="559"/>
    </location>
</feature>
<organism evidence="3 4">
    <name type="scientific">Nasonia vitripennis</name>
    <name type="common">Parasitic wasp</name>
    <dbReference type="NCBI Taxonomy" id="7425"/>
    <lineage>
        <taxon>Eukaryota</taxon>
        <taxon>Metazoa</taxon>
        <taxon>Ecdysozoa</taxon>
        <taxon>Arthropoda</taxon>
        <taxon>Hexapoda</taxon>
        <taxon>Insecta</taxon>
        <taxon>Pterygota</taxon>
        <taxon>Neoptera</taxon>
        <taxon>Endopterygota</taxon>
        <taxon>Hymenoptera</taxon>
        <taxon>Apocrita</taxon>
        <taxon>Proctotrupomorpha</taxon>
        <taxon>Chalcidoidea</taxon>
        <taxon>Pteromalidae</taxon>
        <taxon>Pteromalinae</taxon>
        <taxon>Nasonia</taxon>
    </lineage>
</organism>
<dbReference type="RefSeq" id="XP_031778289.1">
    <property type="nucleotide sequence ID" value="XM_031922429.2"/>
</dbReference>
<evidence type="ECO:0000313" key="3">
    <source>
        <dbReference type="EnsemblMetazoa" id="XP_031778290"/>
    </source>
</evidence>
<reference evidence="3" key="1">
    <citation type="submission" date="2021-01" db="UniProtKB">
        <authorList>
            <consortium name="EnsemblMetazoa"/>
        </authorList>
    </citation>
    <scope>IDENTIFICATION</scope>
</reference>
<feature type="region of interest" description="Disordered" evidence="2">
    <location>
        <begin position="1"/>
        <end position="209"/>
    </location>
</feature>
<dbReference type="Proteomes" id="UP000002358">
    <property type="component" value="Unassembled WGS sequence"/>
</dbReference>
<keyword evidence="4" id="KW-1185">Reference proteome</keyword>
<feature type="compositionally biased region" description="Basic and acidic residues" evidence="2">
    <location>
        <begin position="56"/>
        <end position="70"/>
    </location>
</feature>
<feature type="compositionally biased region" description="Basic and acidic residues" evidence="2">
    <location>
        <begin position="447"/>
        <end position="456"/>
    </location>
</feature>
<feature type="compositionally biased region" description="Low complexity" evidence="2">
    <location>
        <begin position="42"/>
        <end position="55"/>
    </location>
</feature>
<feature type="compositionally biased region" description="Polar residues" evidence="2">
    <location>
        <begin position="77"/>
        <end position="146"/>
    </location>
</feature>
<evidence type="ECO:0000256" key="1">
    <source>
        <dbReference type="SAM" id="Coils"/>
    </source>
</evidence>
<feature type="coiled-coil region" evidence="1">
    <location>
        <begin position="222"/>
        <end position="256"/>
    </location>
</feature>
<evidence type="ECO:0000256" key="2">
    <source>
        <dbReference type="SAM" id="MobiDB-lite"/>
    </source>
</evidence>
<dbReference type="GeneID" id="116416065"/>
<feature type="compositionally biased region" description="Acidic residues" evidence="2">
    <location>
        <begin position="499"/>
        <end position="541"/>
    </location>
</feature>
<feature type="region of interest" description="Disordered" evidence="2">
    <location>
        <begin position="413"/>
        <end position="456"/>
    </location>
</feature>
<name>A0A7M7PXS2_NASVI</name>
<feature type="compositionally biased region" description="Low complexity" evidence="2">
    <location>
        <begin position="191"/>
        <end position="201"/>
    </location>
</feature>
<dbReference type="EnsemblMetazoa" id="XM_031922429">
    <property type="protein sequence ID" value="XP_031778289"/>
    <property type="gene ID" value="LOC116416065"/>
</dbReference>